<organism evidence="2">
    <name type="scientific">Escherichia coli</name>
    <dbReference type="NCBI Taxonomy" id="562"/>
    <lineage>
        <taxon>Bacteria</taxon>
        <taxon>Pseudomonadati</taxon>
        <taxon>Pseudomonadota</taxon>
        <taxon>Gammaproteobacteria</taxon>
        <taxon>Enterobacterales</taxon>
        <taxon>Enterobacteriaceae</taxon>
        <taxon>Escherichia</taxon>
    </lineage>
</organism>
<dbReference type="GO" id="GO:0009289">
    <property type="term" value="C:pilus"/>
    <property type="evidence" value="ECO:0007669"/>
    <property type="project" value="InterPro"/>
</dbReference>
<dbReference type="Pfam" id="PF00419">
    <property type="entry name" value="Fimbrial"/>
    <property type="match status" value="1"/>
</dbReference>
<feature type="domain" description="Fimbrial-type adhesion" evidence="1">
    <location>
        <begin position="27"/>
        <end position="181"/>
    </location>
</feature>
<dbReference type="InterPro" id="IPR008966">
    <property type="entry name" value="Adhesion_dom_sf"/>
</dbReference>
<dbReference type="PANTHER" id="PTHR33420:SF10">
    <property type="entry name" value="FIMBRIAE MAJOR SUBUNIT"/>
    <property type="match status" value="1"/>
</dbReference>
<protein>
    <submittedName>
        <fullName evidence="2">Type 1 fimbrial protein</fullName>
    </submittedName>
</protein>
<dbReference type="Gene3D" id="2.60.40.1090">
    <property type="entry name" value="Fimbrial-type adhesion domain"/>
    <property type="match status" value="1"/>
</dbReference>
<name>A0A765T8P8_ECOLX</name>
<accession>A0A765T8P8</accession>
<comment type="caution">
    <text evidence="2">The sequence shown here is derived from an EMBL/GenBank/DDBJ whole genome shotgun (WGS) entry which is preliminary data.</text>
</comment>
<dbReference type="PANTHER" id="PTHR33420">
    <property type="entry name" value="FIMBRIAL SUBUNIT ELFA-RELATED"/>
    <property type="match status" value="1"/>
</dbReference>
<evidence type="ECO:0000313" key="2">
    <source>
        <dbReference type="EMBL" id="HAG5772872.1"/>
    </source>
</evidence>
<dbReference type="InterPro" id="IPR050263">
    <property type="entry name" value="Bact_Fimbrial_Adh_Pro"/>
</dbReference>
<sequence length="182" mass="18636">MKLTFRRLVVATAILTLPCFALAAPTIQFQGEVTDQTCNVNINGNTNSVVLLPTVKTSDLATNGASTGITPFTITLSNCSGITNTKTVKTNFLGHSVITPSGILGNTATGSAAQNVGIQLLETADADPTAINLSGVTTAASTITLTSGENSGSHIFGARYYATDVATAGKVTAVAEYTVSYN</sequence>
<evidence type="ECO:0000259" key="1">
    <source>
        <dbReference type="Pfam" id="PF00419"/>
    </source>
</evidence>
<dbReference type="EMBL" id="DAAYTU010000048">
    <property type="protein sequence ID" value="HAG5772872.1"/>
    <property type="molecule type" value="Genomic_DNA"/>
</dbReference>
<dbReference type="GO" id="GO:0043709">
    <property type="term" value="P:cell adhesion involved in single-species biofilm formation"/>
    <property type="evidence" value="ECO:0007669"/>
    <property type="project" value="TreeGrafter"/>
</dbReference>
<gene>
    <name evidence="2" type="ORF">GGB84_004646</name>
</gene>
<dbReference type="InterPro" id="IPR036937">
    <property type="entry name" value="Adhesion_dom_fimbrial_sf"/>
</dbReference>
<dbReference type="AlphaFoldDB" id="A0A765T8P8"/>
<dbReference type="InterPro" id="IPR000259">
    <property type="entry name" value="Adhesion_dom_fimbrial"/>
</dbReference>
<dbReference type="SUPFAM" id="SSF49401">
    <property type="entry name" value="Bacterial adhesins"/>
    <property type="match status" value="1"/>
</dbReference>
<proteinExistence type="predicted"/>
<reference evidence="2" key="2">
    <citation type="submission" date="2020-02" db="EMBL/GenBank/DDBJ databases">
        <authorList>
            <consortium name="NCBI Pathogen Detection Project"/>
        </authorList>
    </citation>
    <scope>NUCLEOTIDE SEQUENCE</scope>
    <source>
        <strain evidence="2">1839</strain>
    </source>
</reference>
<reference evidence="2" key="1">
    <citation type="journal article" date="2018" name="Genome Biol.">
        <title>SKESA: strategic k-mer extension for scrupulous assemblies.</title>
        <authorList>
            <person name="Souvorov A."/>
            <person name="Agarwala R."/>
            <person name="Lipman D.J."/>
        </authorList>
    </citation>
    <scope>NUCLEOTIDE SEQUENCE [LARGE SCALE GENOMIC DNA]</scope>
    <source>
        <strain evidence="2">1839</strain>
    </source>
</reference>